<dbReference type="CDD" id="cd01400">
    <property type="entry name" value="6PGL"/>
    <property type="match status" value="1"/>
</dbReference>
<dbReference type="SUPFAM" id="SSF100950">
    <property type="entry name" value="NagB/RpiA/CoA transferase-like"/>
    <property type="match status" value="1"/>
</dbReference>
<feature type="domain" description="Glucosamine/galactosamine-6-phosphate isomerase" evidence="8">
    <location>
        <begin position="12"/>
        <end position="216"/>
    </location>
</feature>
<dbReference type="EC" id="3.1.1.31" evidence="5 7"/>
<dbReference type="GO" id="GO:0005975">
    <property type="term" value="P:carbohydrate metabolic process"/>
    <property type="evidence" value="ECO:0007669"/>
    <property type="project" value="UniProtKB-UniRule"/>
</dbReference>
<evidence type="ECO:0000313" key="9">
    <source>
        <dbReference type="EMBL" id="TKX29468.1"/>
    </source>
</evidence>
<evidence type="ECO:0000256" key="4">
    <source>
        <dbReference type="ARBA" id="ARBA00010662"/>
    </source>
</evidence>
<comment type="catalytic activity">
    <reaction evidence="1 7">
        <text>6-phospho-D-glucono-1,5-lactone + H2O = 6-phospho-D-gluconate + H(+)</text>
        <dbReference type="Rhea" id="RHEA:12556"/>
        <dbReference type="ChEBI" id="CHEBI:15377"/>
        <dbReference type="ChEBI" id="CHEBI:15378"/>
        <dbReference type="ChEBI" id="CHEBI:57955"/>
        <dbReference type="ChEBI" id="CHEBI:58759"/>
        <dbReference type="EC" id="3.1.1.31"/>
    </reaction>
</comment>
<dbReference type="EMBL" id="NXMA01000021">
    <property type="protein sequence ID" value="TKX29468.1"/>
    <property type="molecule type" value="Genomic_DNA"/>
</dbReference>
<comment type="similarity">
    <text evidence="4 7">Belongs to the glucosamine/galactosamine-6-phosphate isomerase family. 6-phosphogluconolactonase subfamily.</text>
</comment>
<evidence type="ECO:0000256" key="7">
    <source>
        <dbReference type="RuleBase" id="RU365095"/>
    </source>
</evidence>
<dbReference type="PANTHER" id="PTHR11054:SF0">
    <property type="entry name" value="6-PHOSPHOGLUCONOLACTONASE"/>
    <property type="match status" value="1"/>
</dbReference>
<dbReference type="GO" id="GO:0006098">
    <property type="term" value="P:pentose-phosphate shunt"/>
    <property type="evidence" value="ECO:0007669"/>
    <property type="project" value="UniProtKB-UniPathway"/>
</dbReference>
<evidence type="ECO:0000256" key="6">
    <source>
        <dbReference type="ARBA" id="ARBA00020337"/>
    </source>
</evidence>
<dbReference type="Gene3D" id="3.40.50.1360">
    <property type="match status" value="1"/>
</dbReference>
<dbReference type="InterPro" id="IPR039104">
    <property type="entry name" value="6PGL"/>
</dbReference>
<dbReference type="OrthoDB" id="9810967at2"/>
<name>A0A4U7BD70_9BACT</name>
<sequence length="226" mass="25446">MAFQMYEFSHIEECNKALVDAFVTSVKQNLLTQDSVNLAFSGGKSPILFLETLSKEACDWGKCNISLVDERIVDQNHEDSNARLIKTHFLKNLAEKACFKPFFENTDLSLDDLVKNANIFYKQPDIAILGMGADGHTASLFPEADEIDFALTTDQNIVLTTPKNAPYKRLSMSLSALERCKKLFLSIATNEKRIVFDEAAKGLNPKFPISYILHSKKVMCDVYFSK</sequence>
<comment type="pathway">
    <text evidence="3 7">Carbohydrate degradation; pentose phosphate pathway; D-ribulose 5-phosphate from D-glucose 6-phosphate (oxidative stage): step 2/3.</text>
</comment>
<dbReference type="InterPro" id="IPR005900">
    <property type="entry name" value="6-phosphogluconolactonase_DevB"/>
</dbReference>
<evidence type="ECO:0000259" key="8">
    <source>
        <dbReference type="Pfam" id="PF01182"/>
    </source>
</evidence>
<dbReference type="InterPro" id="IPR006148">
    <property type="entry name" value="Glc/Gal-6P_isomerase"/>
</dbReference>
<dbReference type="Pfam" id="PF01182">
    <property type="entry name" value="Glucosamine_iso"/>
    <property type="match status" value="1"/>
</dbReference>
<evidence type="ECO:0000313" key="10">
    <source>
        <dbReference type="Proteomes" id="UP000310353"/>
    </source>
</evidence>
<organism evidence="9 10">
    <name type="scientific">Campylobacter aviculae</name>
    <dbReference type="NCBI Taxonomy" id="2510190"/>
    <lineage>
        <taxon>Bacteria</taxon>
        <taxon>Pseudomonadati</taxon>
        <taxon>Campylobacterota</taxon>
        <taxon>Epsilonproteobacteria</taxon>
        <taxon>Campylobacterales</taxon>
        <taxon>Campylobacteraceae</taxon>
        <taxon>Campylobacter</taxon>
    </lineage>
</organism>
<keyword evidence="7" id="KW-0378">Hydrolase</keyword>
<dbReference type="AlphaFoldDB" id="A0A4U7BD70"/>
<accession>A0A4U7BD70</accession>
<comment type="function">
    <text evidence="2 7">Hydrolysis of 6-phosphogluconolactone to 6-phosphogluconate.</text>
</comment>
<evidence type="ECO:0000256" key="2">
    <source>
        <dbReference type="ARBA" id="ARBA00002681"/>
    </source>
</evidence>
<evidence type="ECO:0000256" key="1">
    <source>
        <dbReference type="ARBA" id="ARBA00000832"/>
    </source>
</evidence>
<dbReference type="Proteomes" id="UP000310353">
    <property type="component" value="Unassembled WGS sequence"/>
</dbReference>
<reference evidence="9 10" key="1">
    <citation type="submission" date="2018-05" db="EMBL/GenBank/DDBJ databases">
        <title>Novel Campyloabacter and Helicobacter Species and Strains.</title>
        <authorList>
            <person name="Mannion A.J."/>
            <person name="Shen Z."/>
            <person name="Fox J.G."/>
        </authorList>
    </citation>
    <scope>NUCLEOTIDE SEQUENCE [LARGE SCALE GENOMIC DNA]</scope>
    <source>
        <strain evidence="10">MIT17-670</strain>
    </source>
</reference>
<protein>
    <recommendedName>
        <fullName evidence="6 7">6-phosphogluconolactonase</fullName>
        <shortName evidence="7">6PGL</shortName>
        <ecNumber evidence="5 7">3.1.1.31</ecNumber>
    </recommendedName>
</protein>
<proteinExistence type="inferred from homology"/>
<evidence type="ECO:0000256" key="3">
    <source>
        <dbReference type="ARBA" id="ARBA00004961"/>
    </source>
</evidence>
<keyword evidence="10" id="KW-1185">Reference proteome</keyword>
<dbReference type="PANTHER" id="PTHR11054">
    <property type="entry name" value="6-PHOSPHOGLUCONOLACTONASE"/>
    <property type="match status" value="1"/>
</dbReference>
<dbReference type="RefSeq" id="WP_137622934.1">
    <property type="nucleotide sequence ID" value="NZ_NXMA01000021.1"/>
</dbReference>
<dbReference type="UniPathway" id="UPA00115">
    <property type="reaction ID" value="UER00409"/>
</dbReference>
<evidence type="ECO:0000256" key="5">
    <source>
        <dbReference type="ARBA" id="ARBA00013198"/>
    </source>
</evidence>
<dbReference type="InterPro" id="IPR037171">
    <property type="entry name" value="NagB/RpiA_transferase-like"/>
</dbReference>
<gene>
    <name evidence="7 9" type="primary">pgl</name>
    <name evidence="9" type="ORF">CQA76_08360</name>
</gene>
<dbReference type="NCBIfam" id="TIGR01198">
    <property type="entry name" value="pgl"/>
    <property type="match status" value="1"/>
</dbReference>
<dbReference type="GO" id="GO:0017057">
    <property type="term" value="F:6-phosphogluconolactonase activity"/>
    <property type="evidence" value="ECO:0007669"/>
    <property type="project" value="UniProtKB-UniRule"/>
</dbReference>
<comment type="caution">
    <text evidence="9">The sequence shown here is derived from an EMBL/GenBank/DDBJ whole genome shotgun (WGS) entry which is preliminary data.</text>
</comment>